<evidence type="ECO:0000313" key="2">
    <source>
        <dbReference type="Proteomes" id="UP000268093"/>
    </source>
</evidence>
<accession>A0A433DIA8</accession>
<name>A0A433DIA8_9FUNG</name>
<dbReference type="EMBL" id="RBNI01001350">
    <property type="protein sequence ID" value="RUP50549.1"/>
    <property type="molecule type" value="Genomic_DNA"/>
</dbReference>
<dbReference type="Proteomes" id="UP000268093">
    <property type="component" value="Unassembled WGS sequence"/>
</dbReference>
<comment type="caution">
    <text evidence="1">The sequence shown here is derived from an EMBL/GenBank/DDBJ whole genome shotgun (WGS) entry which is preliminary data.</text>
</comment>
<protein>
    <submittedName>
        <fullName evidence="1">Uncharacterized protein</fullName>
    </submittedName>
</protein>
<evidence type="ECO:0000313" key="1">
    <source>
        <dbReference type="EMBL" id="RUP50549.1"/>
    </source>
</evidence>
<gene>
    <name evidence="1" type="ORF">BC936DRAFT_138647</name>
</gene>
<keyword evidence="2" id="KW-1185">Reference proteome</keyword>
<sequence length="156" mass="17500">MTATLAANPLIPTIGTPYSTQLTSILSWFMGNVALATSLLTNLHNENQNHNTHVFSRSNMFVACTSWMQLITTVAKHSDRPHFSRPFLSGLVRAKHGEYRVGLTTEKIALSKDERVGGIRDWMALEKAGTSDLTFDYRMMDVAARCNFVKQHRIDS</sequence>
<reference evidence="1 2" key="1">
    <citation type="journal article" date="2018" name="New Phytol.">
        <title>Phylogenomics of Endogonaceae and evolution of mycorrhizas within Mucoromycota.</title>
        <authorList>
            <person name="Chang Y."/>
            <person name="Desiro A."/>
            <person name="Na H."/>
            <person name="Sandor L."/>
            <person name="Lipzen A."/>
            <person name="Clum A."/>
            <person name="Barry K."/>
            <person name="Grigoriev I.V."/>
            <person name="Martin F.M."/>
            <person name="Stajich J.E."/>
            <person name="Smith M.E."/>
            <person name="Bonito G."/>
            <person name="Spatafora J.W."/>
        </authorList>
    </citation>
    <scope>NUCLEOTIDE SEQUENCE [LARGE SCALE GENOMIC DNA]</scope>
    <source>
        <strain evidence="1 2">GMNB39</strain>
    </source>
</reference>
<organism evidence="1 2">
    <name type="scientific">Jimgerdemannia flammicorona</name>
    <dbReference type="NCBI Taxonomy" id="994334"/>
    <lineage>
        <taxon>Eukaryota</taxon>
        <taxon>Fungi</taxon>
        <taxon>Fungi incertae sedis</taxon>
        <taxon>Mucoromycota</taxon>
        <taxon>Mucoromycotina</taxon>
        <taxon>Endogonomycetes</taxon>
        <taxon>Endogonales</taxon>
        <taxon>Endogonaceae</taxon>
        <taxon>Jimgerdemannia</taxon>
    </lineage>
</organism>
<dbReference type="AlphaFoldDB" id="A0A433DIA8"/>
<proteinExistence type="predicted"/>